<feature type="binding site" evidence="4">
    <location>
        <begin position="219"/>
        <end position="224"/>
    </location>
    <ligand>
        <name>NAD(+)</name>
        <dbReference type="ChEBI" id="CHEBI:57540"/>
    </ligand>
</feature>
<gene>
    <name evidence="7" type="primary">ari10</name>
    <name evidence="6" type="synonym">armJ</name>
</gene>
<dbReference type="InterPro" id="IPR015878">
    <property type="entry name" value="Ado_hCys_hydrolase_NAD-bd"/>
</dbReference>
<feature type="binding site" evidence="4">
    <location>
        <position position="343"/>
    </location>
    <ligand>
        <name>NAD(+)</name>
        <dbReference type="ChEBI" id="CHEBI:57540"/>
    </ligand>
</feature>
<evidence type="ECO:0000256" key="4">
    <source>
        <dbReference type="PIRSR" id="PIRSR001109-2"/>
    </source>
</evidence>
<dbReference type="GO" id="GO:0004013">
    <property type="term" value="F:adenosylhomocysteinase activity"/>
    <property type="evidence" value="ECO:0007669"/>
    <property type="project" value="TreeGrafter"/>
</dbReference>
<dbReference type="GO" id="GO:0005829">
    <property type="term" value="C:cytosol"/>
    <property type="evidence" value="ECO:0007669"/>
    <property type="project" value="TreeGrafter"/>
</dbReference>
<dbReference type="PANTHER" id="PTHR23420">
    <property type="entry name" value="ADENOSYLHOMOCYSTEINASE"/>
    <property type="match status" value="1"/>
</dbReference>
<dbReference type="GO" id="GO:0006730">
    <property type="term" value="P:one-carbon metabolic process"/>
    <property type="evidence" value="ECO:0007669"/>
    <property type="project" value="UniProtKB-KW"/>
</dbReference>
<dbReference type="PANTHER" id="PTHR23420:SF0">
    <property type="entry name" value="ADENOSYLHOMOCYSTEINASE"/>
    <property type="match status" value="1"/>
</dbReference>
<sequence>MSLRVTSPSAELVRRGRESLDFARSQMPVLDAIQAEAAVNRPLEGHRISGCIHLTKETGVLVELLLAAGAEVAWTGGDEVSTQDDVAAALADQGVRVFGRRGITTRQVEEAAAEALTAFPSGPTLVLDNGSRLIETVLGDRDRFPELLAATEKTTEGSRRVREWNRQGRLDFPVVTVNDIVTKWEVDNTYGTGQSTVDGILRATGALIAGKRFVVVGFGHVGRGVALRAAGLGARVIVTCRSATTAVQARLAGYEVLPLRQAAAVADILCTATGYPDVVRGHHLDLLPSGAVLCNTGHSVTEINLAELQARTEEVREVRPHVRRHVLAGGRYVDLLSGGGLVNLDAAEGNPSEVMDVTFANQALAALRLGRDAAALQPGLHEVSGEQDQEVARRKLVAMGIDYDGTE</sequence>
<reference evidence="6" key="2">
    <citation type="submission" date="2016-12" db="EMBL/GenBank/DDBJ databases">
        <title>Gene cluster of aristeromycin and coformycin.</title>
        <authorList>
            <person name="Chen W."/>
            <person name="Xu G."/>
        </authorList>
    </citation>
    <scope>NUCLEOTIDE SEQUENCE</scope>
    <source>
        <strain evidence="6">JCM 5028</strain>
    </source>
</reference>
<dbReference type="NCBIfam" id="NF004005">
    <property type="entry name" value="PRK05476.2-3"/>
    <property type="match status" value="1"/>
</dbReference>
<dbReference type="SUPFAM" id="SSF52283">
    <property type="entry name" value="Formate/glycerate dehydrogenase catalytic domain-like"/>
    <property type="match status" value="1"/>
</dbReference>
<dbReference type="EMBL" id="KY313600">
    <property type="protein sequence ID" value="AUV64128.1"/>
    <property type="molecule type" value="Genomic_DNA"/>
</dbReference>
<name>A0A1B4ZCA3_9ACTN</name>
<dbReference type="InterPro" id="IPR042172">
    <property type="entry name" value="Adenosylhomocyst_ase-like_sf"/>
</dbReference>
<dbReference type="InterPro" id="IPR036291">
    <property type="entry name" value="NAD(P)-bd_dom_sf"/>
</dbReference>
<dbReference type="Gene3D" id="3.40.50.1480">
    <property type="entry name" value="Adenosylhomocysteinase-like"/>
    <property type="match status" value="1"/>
</dbReference>
<accession>A0A1B4ZCA3</accession>
<dbReference type="SMART" id="SM00996">
    <property type="entry name" value="AdoHcyase"/>
    <property type="match status" value="1"/>
</dbReference>
<evidence type="ECO:0000313" key="6">
    <source>
        <dbReference type="EMBL" id="AUV64128.1"/>
    </source>
</evidence>
<dbReference type="Gene3D" id="3.40.50.720">
    <property type="entry name" value="NAD(P)-binding Rossmann-like Domain"/>
    <property type="match status" value="1"/>
</dbReference>
<reference evidence="7" key="1">
    <citation type="journal article" date="2016" name="ChemBioChem">
        <title>Five-Membered Cyclitol Phosphate Formation by a myo-Inositol Phosphate Synthase Orthologue in the Biosynthesis of the Carbocyclic Nucleoside Antibiotic Aristeromycin.</title>
        <authorList>
            <person name="Kudo F."/>
            <person name="Tsunoda T."/>
            <person name="Takashima M."/>
            <person name="Eguchi T."/>
        </authorList>
    </citation>
    <scope>NUCLEOTIDE SEQUENCE</scope>
    <source>
        <strain evidence="7">NBRC 13005</strain>
    </source>
</reference>
<keyword evidence="2" id="KW-0554">One-carbon metabolism</keyword>
<proteinExistence type="inferred from homology"/>
<dbReference type="GO" id="GO:0033353">
    <property type="term" value="P:S-adenosylmethionine cycle"/>
    <property type="evidence" value="ECO:0007669"/>
    <property type="project" value="TreeGrafter"/>
</dbReference>
<dbReference type="PIRSF" id="PIRSF001109">
    <property type="entry name" value="Ad_hcy_hydrolase"/>
    <property type="match status" value="1"/>
</dbReference>
<evidence type="ECO:0000256" key="1">
    <source>
        <dbReference type="ARBA" id="ARBA00007122"/>
    </source>
</evidence>
<comment type="cofactor">
    <cofactor evidence="4">
        <name>NAD(+)</name>
        <dbReference type="ChEBI" id="CHEBI:57540"/>
    </cofactor>
    <text evidence="4">Binds 1 NAD(+) per subunit.</text>
</comment>
<protein>
    <submittedName>
        <fullName evidence="7">S-adenosyl-L-homocysteine hydrolase</fullName>
    </submittedName>
</protein>
<evidence type="ECO:0000256" key="3">
    <source>
        <dbReference type="ARBA" id="ARBA00023027"/>
    </source>
</evidence>
<dbReference type="PROSITE" id="PS00739">
    <property type="entry name" value="ADOHCYASE_2"/>
    <property type="match status" value="1"/>
</dbReference>
<dbReference type="EMBL" id="LC054541">
    <property type="protein sequence ID" value="BAV57065.1"/>
    <property type="molecule type" value="Genomic_DNA"/>
</dbReference>
<keyword evidence="3 4" id="KW-0520">NAD</keyword>
<evidence type="ECO:0000259" key="5">
    <source>
        <dbReference type="SMART" id="SM00997"/>
    </source>
</evidence>
<dbReference type="InterPro" id="IPR000043">
    <property type="entry name" value="Adenosylhomocysteinase-like"/>
</dbReference>
<dbReference type="Pfam" id="PF00670">
    <property type="entry name" value="AdoHcyase_NAD"/>
    <property type="match status" value="1"/>
</dbReference>
<organism evidence="7">
    <name type="scientific">Streptomyces citricolor</name>
    <dbReference type="NCBI Taxonomy" id="212427"/>
    <lineage>
        <taxon>Bacteria</taxon>
        <taxon>Bacillati</taxon>
        <taxon>Actinomycetota</taxon>
        <taxon>Actinomycetes</taxon>
        <taxon>Kitasatosporales</taxon>
        <taxon>Streptomycetaceae</taxon>
        <taxon>Streptomyces</taxon>
    </lineage>
</organism>
<dbReference type="AlphaFoldDB" id="A0A1B4ZCA3"/>
<dbReference type="Pfam" id="PF05221">
    <property type="entry name" value="AdoHcyase"/>
    <property type="match status" value="2"/>
</dbReference>
<keyword evidence="7" id="KW-0378">Hydrolase</keyword>
<dbReference type="SMART" id="SM00997">
    <property type="entry name" value="AdoHcyase_NAD"/>
    <property type="match status" value="1"/>
</dbReference>
<feature type="domain" description="S-adenosyl-L-homocysteine hydrolase NAD binding" evidence="5">
    <location>
        <begin position="188"/>
        <end position="349"/>
    </location>
</feature>
<evidence type="ECO:0000313" key="7">
    <source>
        <dbReference type="EMBL" id="BAV57065.1"/>
    </source>
</evidence>
<dbReference type="SUPFAM" id="SSF51735">
    <property type="entry name" value="NAD(P)-binding Rossmann-fold domains"/>
    <property type="match status" value="1"/>
</dbReference>
<evidence type="ECO:0000256" key="2">
    <source>
        <dbReference type="ARBA" id="ARBA00022563"/>
    </source>
</evidence>
<comment type="similarity">
    <text evidence="1">Belongs to the adenosylhomocysteinase family.</text>
</comment>
<dbReference type="InterPro" id="IPR020082">
    <property type="entry name" value="S-Ado-L-homoCys_hydrolase_CS"/>
</dbReference>